<keyword evidence="3" id="KW-1185">Reference proteome</keyword>
<evidence type="ECO:0000313" key="4">
    <source>
        <dbReference type="WBParaSite" id="Gr19_v10_g16139.t1"/>
    </source>
</evidence>
<reference evidence="4" key="1">
    <citation type="submission" date="2022-11" db="UniProtKB">
        <authorList>
            <consortium name="WormBaseParasite"/>
        </authorList>
    </citation>
    <scope>IDENTIFICATION</scope>
</reference>
<dbReference type="WBParaSite" id="Gr19_v10_g16139.t1">
    <property type="protein sequence ID" value="Gr19_v10_g16139.t1"/>
    <property type="gene ID" value="Gr19_v10_g16139"/>
</dbReference>
<protein>
    <submittedName>
        <fullName evidence="4">Uncharacterized protein</fullName>
    </submittedName>
</protein>
<accession>A0A914HDJ9</accession>
<dbReference type="AlphaFoldDB" id="A0A914HDJ9"/>
<organism evidence="3 4">
    <name type="scientific">Globodera rostochiensis</name>
    <name type="common">Golden nematode worm</name>
    <name type="synonym">Heterodera rostochiensis</name>
    <dbReference type="NCBI Taxonomy" id="31243"/>
    <lineage>
        <taxon>Eukaryota</taxon>
        <taxon>Metazoa</taxon>
        <taxon>Ecdysozoa</taxon>
        <taxon>Nematoda</taxon>
        <taxon>Chromadorea</taxon>
        <taxon>Rhabditida</taxon>
        <taxon>Tylenchina</taxon>
        <taxon>Tylenchomorpha</taxon>
        <taxon>Tylenchoidea</taxon>
        <taxon>Heteroderidae</taxon>
        <taxon>Heteroderinae</taxon>
        <taxon>Globodera</taxon>
    </lineage>
</organism>
<keyword evidence="2" id="KW-0812">Transmembrane</keyword>
<evidence type="ECO:0000313" key="3">
    <source>
        <dbReference type="Proteomes" id="UP000887572"/>
    </source>
</evidence>
<proteinExistence type="predicted"/>
<feature type="region of interest" description="Disordered" evidence="1">
    <location>
        <begin position="22"/>
        <end position="51"/>
    </location>
</feature>
<sequence length="110" mass="11799">MSDLYGFINNFSKRVMRRGRDKAAEPGASAVANESDASGADPKPKQHKAKGGSRCCLWITLGIILLVIVLALGGLVLTVALTPDTFAKTPVLDKLAELFKKKDAEEDETP</sequence>
<feature type="transmembrane region" description="Helical" evidence="2">
    <location>
        <begin position="55"/>
        <end position="81"/>
    </location>
</feature>
<name>A0A914HDJ9_GLORO</name>
<keyword evidence="2" id="KW-0472">Membrane</keyword>
<dbReference type="Proteomes" id="UP000887572">
    <property type="component" value="Unplaced"/>
</dbReference>
<keyword evidence="2" id="KW-1133">Transmembrane helix</keyword>
<evidence type="ECO:0000256" key="2">
    <source>
        <dbReference type="SAM" id="Phobius"/>
    </source>
</evidence>
<evidence type="ECO:0000256" key="1">
    <source>
        <dbReference type="SAM" id="MobiDB-lite"/>
    </source>
</evidence>